<keyword evidence="3" id="KW-1005">Bacterial flagellum biogenesis</keyword>
<evidence type="ECO:0000313" key="7">
    <source>
        <dbReference type="Proteomes" id="UP000315115"/>
    </source>
</evidence>
<feature type="compositionally biased region" description="Basic and acidic residues" evidence="4">
    <location>
        <begin position="118"/>
        <end position="129"/>
    </location>
</feature>
<dbReference type="InterPro" id="IPR038610">
    <property type="entry name" value="FliK-like_C_sf"/>
</dbReference>
<organism evidence="6 7">
    <name type="scientific">Vibrio rotiferianus</name>
    <dbReference type="NCBI Taxonomy" id="190895"/>
    <lineage>
        <taxon>Bacteria</taxon>
        <taxon>Pseudomonadati</taxon>
        <taxon>Pseudomonadota</taxon>
        <taxon>Gammaproteobacteria</taxon>
        <taxon>Vibrionales</taxon>
        <taxon>Vibrionaceae</taxon>
        <taxon>Vibrio</taxon>
    </lineage>
</organism>
<evidence type="ECO:0000313" key="6">
    <source>
        <dbReference type="EMBL" id="BBL89504.1"/>
    </source>
</evidence>
<dbReference type="RefSeq" id="WP_143692795.1">
    <property type="nucleotide sequence ID" value="NZ_AP019798.1"/>
</dbReference>
<comment type="function">
    <text evidence="1">Controls the length of the flagellar hook.</text>
</comment>
<keyword evidence="6" id="KW-0282">Flagellum</keyword>
<feature type="domain" description="Flagellar hook-length control protein-like C-terminal" evidence="5">
    <location>
        <begin position="571"/>
        <end position="654"/>
    </location>
</feature>
<evidence type="ECO:0000256" key="1">
    <source>
        <dbReference type="ARBA" id="ARBA00003944"/>
    </source>
</evidence>
<dbReference type="InterPro" id="IPR052563">
    <property type="entry name" value="FliK"/>
</dbReference>
<feature type="compositionally biased region" description="Polar residues" evidence="4">
    <location>
        <begin position="130"/>
        <end position="141"/>
    </location>
</feature>
<feature type="compositionally biased region" description="Polar residues" evidence="4">
    <location>
        <begin position="1"/>
        <end position="22"/>
    </location>
</feature>
<dbReference type="Proteomes" id="UP000315115">
    <property type="component" value="Chromosome 1"/>
</dbReference>
<feature type="region of interest" description="Disordered" evidence="4">
    <location>
        <begin position="510"/>
        <end position="531"/>
    </location>
</feature>
<protein>
    <submittedName>
        <fullName evidence="6">Flagellar hook-length control protein FliK</fullName>
    </submittedName>
</protein>
<name>A0A510I710_9VIBR</name>
<dbReference type="AlphaFoldDB" id="A0A510I710"/>
<sequence>MNVNLSNVSATNKVSITDSSSKVAEDNPESKGFFETLAGVFSDSQKAEKAVAKSDAPDASVETKDEVVNDASADSEAESQAKVSAEGGEADKVASTESTDELLEQSESKAAGAQNGAHESKSIKAELDTASRSASPDSSEMTKGAEATPTGSESASLAAKPTQDSQTNIAQTKSSEQPQTEQVKSAMGEGQQLLGRIEQANQTLQSNELSVDSGKALPPESVMVSAGASNVQSARLTSEQQNALATDTSIKGMETTSSVDPEKVMLDADGKPLVVASNASNVQHVPNISQPQQGGDTPSAAQIDWNSPSTQAVHAEAMVNATTQAAVNGQVVAQGAQALVGTEALNQAIPVETAPLESEAVEVQRVALAELDIIDTKLAQGEPLSAKEIEIIEGLKSGELVADIPEQELAQFVALPSDVKVAMAEHQATLTQSRVAASAVSAQQAHQLATQDLKHAVTQANVQTTVTPNADKAAAMPDALVAANMTPAAHAGANLDLSKKAMSASLAAGTLKGTSHQQDKPEAQHGLAGQIQAAAGQQGVTAQQQARVDAAQQAQLPLQLTKELANEQVAEKVQMMMSKNLKNLDIRLDPPELGRMQIRMTMNNDLANVHFTVSNPQARDLIEQTLPRLREMLAQQGMQLADSSVQQQSSGQQQGYTASEQSGKGGSERGFSGQSDENFDADVNLDLNVTSKRDGISFYA</sequence>
<gene>
    <name evidence="6" type="ORF">VroAM7_21570</name>
</gene>
<dbReference type="Gene3D" id="3.30.750.140">
    <property type="match status" value="1"/>
</dbReference>
<dbReference type="GO" id="GO:0009424">
    <property type="term" value="C:bacterial-type flagellum hook"/>
    <property type="evidence" value="ECO:0007669"/>
    <property type="project" value="InterPro"/>
</dbReference>
<comment type="similarity">
    <text evidence="2">Belongs to the FliK family.</text>
</comment>
<dbReference type="InterPro" id="IPR001635">
    <property type="entry name" value="Flag_hook_Flik"/>
</dbReference>
<feature type="region of interest" description="Disordered" evidence="4">
    <location>
        <begin position="637"/>
        <end position="686"/>
    </location>
</feature>
<evidence type="ECO:0000256" key="3">
    <source>
        <dbReference type="ARBA" id="ARBA00022795"/>
    </source>
</evidence>
<evidence type="ECO:0000256" key="2">
    <source>
        <dbReference type="ARBA" id="ARBA00009149"/>
    </source>
</evidence>
<evidence type="ECO:0000259" key="5">
    <source>
        <dbReference type="Pfam" id="PF02120"/>
    </source>
</evidence>
<feature type="compositionally biased region" description="Basic and acidic residues" evidence="4">
    <location>
        <begin position="45"/>
        <end position="67"/>
    </location>
</feature>
<accession>A0A510I710</accession>
<evidence type="ECO:0000256" key="4">
    <source>
        <dbReference type="SAM" id="MobiDB-lite"/>
    </source>
</evidence>
<dbReference type="CDD" id="cd17470">
    <property type="entry name" value="T3SS_Flik_C"/>
    <property type="match status" value="1"/>
</dbReference>
<dbReference type="EMBL" id="AP019798">
    <property type="protein sequence ID" value="BBL89504.1"/>
    <property type="molecule type" value="Genomic_DNA"/>
</dbReference>
<feature type="compositionally biased region" description="Polar residues" evidence="4">
    <location>
        <begin position="162"/>
        <end position="183"/>
    </location>
</feature>
<dbReference type="PRINTS" id="PR01007">
    <property type="entry name" value="FLGHOOKFLIK"/>
</dbReference>
<dbReference type="PANTHER" id="PTHR37533">
    <property type="entry name" value="FLAGELLAR HOOK-LENGTH CONTROL PROTEIN"/>
    <property type="match status" value="1"/>
</dbReference>
<dbReference type="GO" id="GO:0044780">
    <property type="term" value="P:bacterial-type flagellum assembly"/>
    <property type="evidence" value="ECO:0007669"/>
    <property type="project" value="InterPro"/>
</dbReference>
<proteinExistence type="inferred from homology"/>
<feature type="compositionally biased region" description="Low complexity" evidence="4">
    <location>
        <begin position="643"/>
        <end position="655"/>
    </location>
</feature>
<dbReference type="PANTHER" id="PTHR37533:SF2">
    <property type="entry name" value="FLAGELLAR HOOK-LENGTH CONTROL PROTEIN"/>
    <property type="match status" value="1"/>
</dbReference>
<dbReference type="Pfam" id="PF02120">
    <property type="entry name" value="Flg_hook"/>
    <property type="match status" value="1"/>
</dbReference>
<dbReference type="InterPro" id="IPR021136">
    <property type="entry name" value="Flagellar_hook_control-like_C"/>
</dbReference>
<feature type="region of interest" description="Disordered" evidence="4">
    <location>
        <begin position="44"/>
        <end position="199"/>
    </location>
</feature>
<keyword evidence="6" id="KW-0966">Cell projection</keyword>
<keyword evidence="6" id="KW-0969">Cilium</keyword>
<feature type="region of interest" description="Disordered" evidence="4">
    <location>
        <begin position="1"/>
        <end position="29"/>
    </location>
</feature>
<reference evidence="7" key="1">
    <citation type="submission" date="2019-07" db="EMBL/GenBank/DDBJ databases">
        <title>Complete Genome Sequences of Vibrion rotiferianus strain AM7.</title>
        <authorList>
            <person name="Miyazaki K."/>
            <person name="Wiseschart A."/>
            <person name="Pootanakit K."/>
            <person name="Ishimori K."/>
            <person name="Kitahara K."/>
        </authorList>
    </citation>
    <scope>NUCLEOTIDE SEQUENCE [LARGE SCALE GENOMIC DNA]</scope>
    <source>
        <strain evidence="7">AM7</strain>
    </source>
</reference>